<keyword evidence="4" id="KW-0804">Transcription</keyword>
<evidence type="ECO:0000256" key="3">
    <source>
        <dbReference type="ARBA" id="ARBA00023125"/>
    </source>
</evidence>
<dbReference type="SUPFAM" id="SSF46785">
    <property type="entry name" value="Winged helix' DNA-binding domain"/>
    <property type="match status" value="1"/>
</dbReference>
<protein>
    <submittedName>
        <fullName evidence="6">LysR family transcriptional regulator</fullName>
    </submittedName>
</protein>
<dbReference type="InterPro" id="IPR036388">
    <property type="entry name" value="WH-like_DNA-bd_sf"/>
</dbReference>
<accession>A0A845DX63</accession>
<dbReference type="Pfam" id="PF00126">
    <property type="entry name" value="HTH_1"/>
    <property type="match status" value="1"/>
</dbReference>
<organism evidence="6 7">
    <name type="scientific">Halobacillus litoralis</name>
    <dbReference type="NCBI Taxonomy" id="45668"/>
    <lineage>
        <taxon>Bacteria</taxon>
        <taxon>Bacillati</taxon>
        <taxon>Bacillota</taxon>
        <taxon>Bacilli</taxon>
        <taxon>Bacillales</taxon>
        <taxon>Bacillaceae</taxon>
        <taxon>Halobacillus</taxon>
    </lineage>
</organism>
<dbReference type="InterPro" id="IPR000847">
    <property type="entry name" value="LysR_HTH_N"/>
</dbReference>
<dbReference type="Proteomes" id="UP000460949">
    <property type="component" value="Unassembled WGS sequence"/>
</dbReference>
<evidence type="ECO:0000313" key="7">
    <source>
        <dbReference type="Proteomes" id="UP000460949"/>
    </source>
</evidence>
<dbReference type="EMBL" id="WMET01000006">
    <property type="protein sequence ID" value="MYL21678.1"/>
    <property type="molecule type" value="Genomic_DNA"/>
</dbReference>
<dbReference type="RefSeq" id="WP_160839628.1">
    <property type="nucleotide sequence ID" value="NZ_WMET01000006.1"/>
</dbReference>
<dbReference type="CDD" id="cd05466">
    <property type="entry name" value="PBP2_LTTR_substrate"/>
    <property type="match status" value="1"/>
</dbReference>
<dbReference type="PANTHER" id="PTHR30126:SF78">
    <property type="entry name" value="HTH LYSR-TYPE DOMAIN-CONTAINING PROTEIN"/>
    <property type="match status" value="1"/>
</dbReference>
<evidence type="ECO:0000256" key="4">
    <source>
        <dbReference type="ARBA" id="ARBA00023163"/>
    </source>
</evidence>
<reference evidence="6 7" key="1">
    <citation type="submission" date="2019-11" db="EMBL/GenBank/DDBJ databases">
        <title>Genome sequences of 17 halophilic strains isolated from different environments.</title>
        <authorList>
            <person name="Furrow R.E."/>
        </authorList>
    </citation>
    <scope>NUCLEOTIDE SEQUENCE [LARGE SCALE GENOMIC DNA]</scope>
    <source>
        <strain evidence="6 7">22511_23_Filter</strain>
    </source>
</reference>
<dbReference type="InterPro" id="IPR005119">
    <property type="entry name" value="LysR_subst-bd"/>
</dbReference>
<sequence length="293" mass="33297">MRMEDYDLLVQLHQCGTIRSTAKKILLSQPAITQRLKYIEEEWGGEIFVRTSKKLWVTPFGELILSSAREMLQKEEELRTKLAMAEGRVSGTLSIGASSLYSQHFLPEMLQSFTKAYPDVTIDLVTGISSEIRASAYSHQLSIIRGEPIPGFDSIHLFNDPLYVLDVFPLPPLSERPFIEFKTDPDFSRLLERWRHNHQELTHKPTIKVDHFETAKQLMKHGLGMTVLPGSISHKERAAYASLPLVDHEGKAVVRETWACVKPEVRMLPQVNAFLQHLKERSGDDEPPGRAAD</sequence>
<dbReference type="Pfam" id="PF03466">
    <property type="entry name" value="LysR_substrate"/>
    <property type="match status" value="1"/>
</dbReference>
<dbReference type="OrthoDB" id="107670at2"/>
<dbReference type="PROSITE" id="PS50931">
    <property type="entry name" value="HTH_LYSR"/>
    <property type="match status" value="1"/>
</dbReference>
<evidence type="ECO:0000313" key="6">
    <source>
        <dbReference type="EMBL" id="MYL21678.1"/>
    </source>
</evidence>
<keyword evidence="2" id="KW-0805">Transcription regulation</keyword>
<dbReference type="GO" id="GO:0003700">
    <property type="term" value="F:DNA-binding transcription factor activity"/>
    <property type="evidence" value="ECO:0007669"/>
    <property type="project" value="InterPro"/>
</dbReference>
<dbReference type="AlphaFoldDB" id="A0A845DX63"/>
<dbReference type="SUPFAM" id="SSF53850">
    <property type="entry name" value="Periplasmic binding protein-like II"/>
    <property type="match status" value="1"/>
</dbReference>
<comment type="similarity">
    <text evidence="1">Belongs to the LysR transcriptional regulatory family.</text>
</comment>
<gene>
    <name evidence="6" type="ORF">GLW04_17405</name>
</gene>
<dbReference type="PANTHER" id="PTHR30126">
    <property type="entry name" value="HTH-TYPE TRANSCRIPTIONAL REGULATOR"/>
    <property type="match status" value="1"/>
</dbReference>
<dbReference type="Gene3D" id="3.40.190.290">
    <property type="match status" value="1"/>
</dbReference>
<name>A0A845DX63_9BACI</name>
<evidence type="ECO:0000256" key="1">
    <source>
        <dbReference type="ARBA" id="ARBA00009437"/>
    </source>
</evidence>
<dbReference type="InterPro" id="IPR036390">
    <property type="entry name" value="WH_DNA-bd_sf"/>
</dbReference>
<evidence type="ECO:0000259" key="5">
    <source>
        <dbReference type="PROSITE" id="PS50931"/>
    </source>
</evidence>
<dbReference type="GO" id="GO:0000976">
    <property type="term" value="F:transcription cis-regulatory region binding"/>
    <property type="evidence" value="ECO:0007669"/>
    <property type="project" value="TreeGrafter"/>
</dbReference>
<feature type="domain" description="HTH lysR-type" evidence="5">
    <location>
        <begin position="1"/>
        <end position="58"/>
    </location>
</feature>
<comment type="caution">
    <text evidence="6">The sequence shown here is derived from an EMBL/GenBank/DDBJ whole genome shotgun (WGS) entry which is preliminary data.</text>
</comment>
<proteinExistence type="inferred from homology"/>
<dbReference type="Gene3D" id="1.10.10.10">
    <property type="entry name" value="Winged helix-like DNA-binding domain superfamily/Winged helix DNA-binding domain"/>
    <property type="match status" value="1"/>
</dbReference>
<keyword evidence="3" id="KW-0238">DNA-binding</keyword>
<evidence type="ECO:0000256" key="2">
    <source>
        <dbReference type="ARBA" id="ARBA00023015"/>
    </source>
</evidence>